<dbReference type="Proteomes" id="UP001341840">
    <property type="component" value="Unassembled WGS sequence"/>
</dbReference>
<proteinExistence type="predicted"/>
<dbReference type="EMBL" id="JASCZI010060487">
    <property type="protein sequence ID" value="MED6132746.1"/>
    <property type="molecule type" value="Genomic_DNA"/>
</dbReference>
<reference evidence="2 3" key="1">
    <citation type="journal article" date="2023" name="Plants (Basel)">
        <title>Bridging the Gap: Combining Genomics and Transcriptomics Approaches to Understand Stylosanthes scabra, an Orphan Legume from the Brazilian Caatinga.</title>
        <authorList>
            <person name="Ferreira-Neto J.R.C."/>
            <person name="da Silva M.D."/>
            <person name="Binneck E."/>
            <person name="de Melo N.F."/>
            <person name="da Silva R.H."/>
            <person name="de Melo A.L.T.M."/>
            <person name="Pandolfi V."/>
            <person name="Bustamante F.O."/>
            <person name="Brasileiro-Vidal A.C."/>
            <person name="Benko-Iseppon A.M."/>
        </authorList>
    </citation>
    <scope>NUCLEOTIDE SEQUENCE [LARGE SCALE GENOMIC DNA]</scope>
    <source>
        <tissue evidence="2">Leaves</tissue>
    </source>
</reference>
<gene>
    <name evidence="2" type="ORF">PIB30_021718</name>
</gene>
<name>A0ABU6S985_9FABA</name>
<protein>
    <submittedName>
        <fullName evidence="2">Uncharacterized protein</fullName>
    </submittedName>
</protein>
<evidence type="ECO:0000313" key="3">
    <source>
        <dbReference type="Proteomes" id="UP001341840"/>
    </source>
</evidence>
<evidence type="ECO:0000256" key="1">
    <source>
        <dbReference type="SAM" id="MobiDB-lite"/>
    </source>
</evidence>
<accession>A0ABU6S985</accession>
<keyword evidence="3" id="KW-1185">Reference proteome</keyword>
<evidence type="ECO:0000313" key="2">
    <source>
        <dbReference type="EMBL" id="MED6132746.1"/>
    </source>
</evidence>
<sequence>MRMHRVQQWPSRFCCDPFALFGHFRSELRLLNPETLKRTYQGIVRNGKQFKTQSIYSKGIVPAYSVPLSIGDVDDDDTASSPPNVREQEEANRQRVAQVEVVCDEKVRTLETALESQSQEVSHLRKAYSNMYSFLEQMRSGGSGLAAFTTMLPRRLRRSPRLDHRVLIRS</sequence>
<feature type="region of interest" description="Disordered" evidence="1">
    <location>
        <begin position="72"/>
        <end position="92"/>
    </location>
</feature>
<organism evidence="2 3">
    <name type="scientific">Stylosanthes scabra</name>
    <dbReference type="NCBI Taxonomy" id="79078"/>
    <lineage>
        <taxon>Eukaryota</taxon>
        <taxon>Viridiplantae</taxon>
        <taxon>Streptophyta</taxon>
        <taxon>Embryophyta</taxon>
        <taxon>Tracheophyta</taxon>
        <taxon>Spermatophyta</taxon>
        <taxon>Magnoliopsida</taxon>
        <taxon>eudicotyledons</taxon>
        <taxon>Gunneridae</taxon>
        <taxon>Pentapetalae</taxon>
        <taxon>rosids</taxon>
        <taxon>fabids</taxon>
        <taxon>Fabales</taxon>
        <taxon>Fabaceae</taxon>
        <taxon>Papilionoideae</taxon>
        <taxon>50 kb inversion clade</taxon>
        <taxon>dalbergioids sensu lato</taxon>
        <taxon>Dalbergieae</taxon>
        <taxon>Pterocarpus clade</taxon>
        <taxon>Stylosanthes</taxon>
    </lineage>
</organism>
<comment type="caution">
    <text evidence="2">The sequence shown here is derived from an EMBL/GenBank/DDBJ whole genome shotgun (WGS) entry which is preliminary data.</text>
</comment>